<organism evidence="4 5">
    <name type="scientific">Saprospira grandis (strain Lewin)</name>
    <dbReference type="NCBI Taxonomy" id="984262"/>
    <lineage>
        <taxon>Bacteria</taxon>
        <taxon>Pseudomonadati</taxon>
        <taxon>Bacteroidota</taxon>
        <taxon>Saprospiria</taxon>
        <taxon>Saprospirales</taxon>
        <taxon>Saprospiraceae</taxon>
        <taxon>Saprospira</taxon>
    </lineage>
</organism>
<gene>
    <name evidence="4" type="ordered locus">SGRA_2798</name>
</gene>
<dbReference type="GO" id="GO:0016746">
    <property type="term" value="F:acyltransferase activity"/>
    <property type="evidence" value="ECO:0007669"/>
    <property type="project" value="UniProtKB-KW"/>
</dbReference>
<dbReference type="eggNOG" id="COG2267">
    <property type="taxonomic scope" value="Bacteria"/>
</dbReference>
<evidence type="ECO:0000256" key="1">
    <source>
        <dbReference type="ARBA" id="ARBA00010088"/>
    </source>
</evidence>
<dbReference type="Pfam" id="PF12697">
    <property type="entry name" value="Abhydrolase_6"/>
    <property type="match status" value="1"/>
</dbReference>
<dbReference type="GO" id="GO:0008233">
    <property type="term" value="F:peptidase activity"/>
    <property type="evidence" value="ECO:0007669"/>
    <property type="project" value="InterPro"/>
</dbReference>
<evidence type="ECO:0000256" key="2">
    <source>
        <dbReference type="ARBA" id="ARBA00022801"/>
    </source>
</evidence>
<dbReference type="InterPro" id="IPR000073">
    <property type="entry name" value="AB_hydrolase_1"/>
</dbReference>
<dbReference type="OrthoDB" id="135231at2"/>
<keyword evidence="4" id="KW-0012">Acyltransferase</keyword>
<dbReference type="Gene3D" id="3.40.50.1820">
    <property type="entry name" value="alpha/beta hydrolase"/>
    <property type="match status" value="1"/>
</dbReference>
<evidence type="ECO:0000259" key="3">
    <source>
        <dbReference type="Pfam" id="PF12697"/>
    </source>
</evidence>
<keyword evidence="2 4" id="KW-0378">Hydrolase</keyword>
<dbReference type="RefSeq" id="WP_015693132.1">
    <property type="nucleotide sequence ID" value="NC_016940.1"/>
</dbReference>
<dbReference type="EMBL" id="CP002831">
    <property type="protein sequence ID" value="AFC25526.1"/>
    <property type="molecule type" value="Genomic_DNA"/>
</dbReference>
<dbReference type="InterPro" id="IPR050266">
    <property type="entry name" value="AB_hydrolase_sf"/>
</dbReference>
<dbReference type="HOGENOM" id="CLU_020336_26_0_10"/>
<dbReference type="STRING" id="984262.SGRA_2798"/>
<sequence length="259" mass="28712">MSHSAFLPIQDYQLHYQLIGNFAPQKPLLVFLHEGLGALPLWKGWPQELAQALDCPILLYERRGYGQSDPLPLPRPKSYLEKDGVAELYALLQSLKVQQPILIGHSDGGSIALAYAAQYQVKALAVLAAHIYVEEVTLAGIFAVKNNPQLPKIIQKLGKYHGAESPRIFSAWADTWLRADFKSWNIAPLLPQIQAPAFVLQGQADEYASPKQLSDIFEGLGSQDKEQHLLPNCGHSPHIQARTALNALLLPFLSRQISL</sequence>
<keyword evidence="5" id="KW-1185">Reference proteome</keyword>
<dbReference type="KEGG" id="sgn:SGRA_2798"/>
<dbReference type="SUPFAM" id="SSF53474">
    <property type="entry name" value="alpha/beta-Hydrolases"/>
    <property type="match status" value="1"/>
</dbReference>
<accession>H6LA58</accession>
<dbReference type="GO" id="GO:0016020">
    <property type="term" value="C:membrane"/>
    <property type="evidence" value="ECO:0007669"/>
    <property type="project" value="TreeGrafter"/>
</dbReference>
<reference evidence="4 5" key="1">
    <citation type="journal article" date="2012" name="Stand. Genomic Sci.">
        <title>Complete genome sequencing and analysis of Saprospira grandis str. Lewin, a predatory marine bacterium.</title>
        <authorList>
            <person name="Saw J.H."/>
            <person name="Yuryev A."/>
            <person name="Kanbe M."/>
            <person name="Hou S."/>
            <person name="Young A.G."/>
            <person name="Aizawa S."/>
            <person name="Alam M."/>
        </authorList>
    </citation>
    <scope>NUCLEOTIDE SEQUENCE [LARGE SCALE GENOMIC DNA]</scope>
    <source>
        <strain evidence="4 5">Lewin</strain>
    </source>
</reference>
<proteinExistence type="inferred from homology"/>
<dbReference type="PANTHER" id="PTHR43798">
    <property type="entry name" value="MONOACYLGLYCEROL LIPASE"/>
    <property type="match status" value="1"/>
</dbReference>
<dbReference type="AlphaFoldDB" id="H6LA58"/>
<evidence type="ECO:0000313" key="4">
    <source>
        <dbReference type="EMBL" id="AFC25526.1"/>
    </source>
</evidence>
<keyword evidence="4" id="KW-0808">Transferase</keyword>
<dbReference type="GO" id="GO:0006508">
    <property type="term" value="P:proteolysis"/>
    <property type="evidence" value="ECO:0007669"/>
    <property type="project" value="InterPro"/>
</dbReference>
<evidence type="ECO:0000313" key="5">
    <source>
        <dbReference type="Proteomes" id="UP000007519"/>
    </source>
</evidence>
<dbReference type="Proteomes" id="UP000007519">
    <property type="component" value="Chromosome"/>
</dbReference>
<comment type="similarity">
    <text evidence="1">Belongs to the peptidase S33 family.</text>
</comment>
<dbReference type="InterPro" id="IPR002410">
    <property type="entry name" value="Peptidase_S33"/>
</dbReference>
<dbReference type="InterPro" id="IPR029058">
    <property type="entry name" value="AB_hydrolase_fold"/>
</dbReference>
<feature type="domain" description="AB hydrolase-1" evidence="3">
    <location>
        <begin position="29"/>
        <end position="246"/>
    </location>
</feature>
<protein>
    <submittedName>
        <fullName evidence="4">Hydrolase or acyltransferase</fullName>
    </submittedName>
</protein>
<dbReference type="PANTHER" id="PTHR43798:SF33">
    <property type="entry name" value="HYDROLASE, PUTATIVE (AFU_ORTHOLOGUE AFUA_2G14860)-RELATED"/>
    <property type="match status" value="1"/>
</dbReference>
<dbReference type="PRINTS" id="PR00793">
    <property type="entry name" value="PROAMNOPTASE"/>
</dbReference>
<name>H6LA58_SAPGL</name>